<dbReference type="SUPFAM" id="SSF82657">
    <property type="entry name" value="BolA-like"/>
    <property type="match status" value="1"/>
</dbReference>
<dbReference type="PIRSF" id="PIRSF003113">
    <property type="entry name" value="BolA"/>
    <property type="match status" value="1"/>
</dbReference>
<dbReference type="AlphaFoldDB" id="A0A0F3IPB8"/>
<dbReference type="PATRIC" id="fig|552518.3.peg.3408"/>
<dbReference type="Gene3D" id="3.30.300.90">
    <property type="entry name" value="BolA-like"/>
    <property type="match status" value="1"/>
</dbReference>
<dbReference type="PANTHER" id="PTHR46230:SF7">
    <property type="entry name" value="BOLA-LIKE PROTEIN 1"/>
    <property type="match status" value="1"/>
</dbReference>
<dbReference type="OrthoDB" id="9811118at2"/>
<dbReference type="EMBL" id="LAJY01000536">
    <property type="protein sequence ID" value="KJV08560.1"/>
    <property type="molecule type" value="Genomic_DNA"/>
</dbReference>
<dbReference type="PANTHER" id="PTHR46230">
    <property type="match status" value="1"/>
</dbReference>
<keyword evidence="3" id="KW-1185">Reference proteome</keyword>
<dbReference type="RefSeq" id="WP_045776920.1">
    <property type="nucleotide sequence ID" value="NZ_LAJY01000536.1"/>
</dbReference>
<dbReference type="GO" id="GO:0016226">
    <property type="term" value="P:iron-sulfur cluster assembly"/>
    <property type="evidence" value="ECO:0007669"/>
    <property type="project" value="TreeGrafter"/>
</dbReference>
<comment type="similarity">
    <text evidence="1">Belongs to the BolA/IbaG family.</text>
</comment>
<comment type="caution">
    <text evidence="2">The sequence shown here is derived from an EMBL/GenBank/DDBJ whole genome shotgun (WGS) entry which is preliminary data.</text>
</comment>
<dbReference type="InterPro" id="IPR036065">
    <property type="entry name" value="BolA-like_sf"/>
</dbReference>
<gene>
    <name evidence="2" type="ORF">VZ95_17030</name>
</gene>
<evidence type="ECO:0000313" key="2">
    <source>
        <dbReference type="EMBL" id="KJV08560.1"/>
    </source>
</evidence>
<dbReference type="Pfam" id="PF01722">
    <property type="entry name" value="BolA"/>
    <property type="match status" value="1"/>
</dbReference>
<sequence length="100" mass="10358">MPHDPLPPTGPVAARLQQKLLAAFAPAEVIVQDDSAKHAGHAGAPAGGESHFSVVVISPQFEGLSRVDRQRRINTVLADELAGPVHALALMARTPAEVGG</sequence>
<protein>
    <recommendedName>
        <fullName evidence="4">BolA family transcriptional regulator</fullName>
    </recommendedName>
</protein>
<evidence type="ECO:0000256" key="1">
    <source>
        <dbReference type="RuleBase" id="RU003860"/>
    </source>
</evidence>
<accession>A0A0F3IPB8</accession>
<organism evidence="2 3">
    <name type="scientific">Elstera litoralis</name>
    <dbReference type="NCBI Taxonomy" id="552518"/>
    <lineage>
        <taxon>Bacteria</taxon>
        <taxon>Pseudomonadati</taxon>
        <taxon>Pseudomonadota</taxon>
        <taxon>Alphaproteobacteria</taxon>
        <taxon>Rhodospirillales</taxon>
        <taxon>Rhodospirillaceae</taxon>
        <taxon>Elstera</taxon>
    </lineage>
</organism>
<dbReference type="Proteomes" id="UP000033774">
    <property type="component" value="Unassembled WGS sequence"/>
</dbReference>
<proteinExistence type="inferred from homology"/>
<evidence type="ECO:0008006" key="4">
    <source>
        <dbReference type="Google" id="ProtNLM"/>
    </source>
</evidence>
<evidence type="ECO:0000313" key="3">
    <source>
        <dbReference type="Proteomes" id="UP000033774"/>
    </source>
</evidence>
<name>A0A0F3IPB8_9PROT</name>
<reference evidence="2 3" key="1">
    <citation type="submission" date="2015-03" db="EMBL/GenBank/DDBJ databases">
        <title>Draft genome sequence of Elstera litoralis.</title>
        <authorList>
            <person name="Rahalkar M.C."/>
            <person name="Dhakephalkar P.K."/>
            <person name="Pore S.D."/>
            <person name="Arora P."/>
            <person name="Kapse N.G."/>
            <person name="Pandit P.S."/>
        </authorList>
    </citation>
    <scope>NUCLEOTIDE SEQUENCE [LARGE SCALE GENOMIC DNA]</scope>
    <source>
        <strain evidence="2 3">Dia-1</strain>
    </source>
</reference>
<dbReference type="InterPro" id="IPR002634">
    <property type="entry name" value="BolA"/>
</dbReference>